<dbReference type="Proteomes" id="UP000305778">
    <property type="component" value="Unassembled WGS sequence"/>
</dbReference>
<proteinExistence type="predicted"/>
<dbReference type="OrthoDB" id="9808601at2"/>
<keyword evidence="2" id="KW-0418">Kinase</keyword>
<keyword evidence="5" id="KW-1185">Reference proteome</keyword>
<dbReference type="PANTHER" id="PTHR10584">
    <property type="entry name" value="SUGAR KINASE"/>
    <property type="match status" value="1"/>
</dbReference>
<accession>A0A4U0T8Y4</accession>
<dbReference type="PROSITE" id="PS00583">
    <property type="entry name" value="PFKB_KINASES_1"/>
    <property type="match status" value="1"/>
</dbReference>
<dbReference type="AlphaFoldDB" id="A0A4U0T8Y4"/>
<reference evidence="4 5" key="1">
    <citation type="submission" date="2019-04" db="EMBL/GenBank/DDBJ databases">
        <title>Streptomyces oryziradicis sp. nov., a novel actinomycete isolated from rhizosphere soil of rice (Oryza sativa L.).</title>
        <authorList>
            <person name="Li C."/>
        </authorList>
    </citation>
    <scope>NUCLEOTIDE SEQUENCE [LARGE SCALE GENOMIC DNA]</scope>
    <source>
        <strain evidence="4 5">NEAU-C40</strain>
    </source>
</reference>
<dbReference type="InterPro" id="IPR002173">
    <property type="entry name" value="Carboh/pur_kinase_PfkB_CS"/>
</dbReference>
<dbReference type="InterPro" id="IPR029056">
    <property type="entry name" value="Ribokinase-like"/>
</dbReference>
<dbReference type="Pfam" id="PF00294">
    <property type="entry name" value="PfkB"/>
    <property type="match status" value="1"/>
</dbReference>
<dbReference type="SUPFAM" id="SSF46785">
    <property type="entry name" value="Winged helix' DNA-binding domain"/>
    <property type="match status" value="1"/>
</dbReference>
<dbReference type="GO" id="GO:0016301">
    <property type="term" value="F:kinase activity"/>
    <property type="evidence" value="ECO:0007669"/>
    <property type="project" value="UniProtKB-KW"/>
</dbReference>
<comment type="caution">
    <text evidence="4">The sequence shown here is derived from an EMBL/GenBank/DDBJ whole genome shotgun (WGS) entry which is preliminary data.</text>
</comment>
<dbReference type="Pfam" id="PF13412">
    <property type="entry name" value="HTH_24"/>
    <property type="match status" value="1"/>
</dbReference>
<name>A0A4U0T8Y4_9ACTN</name>
<dbReference type="InterPro" id="IPR011611">
    <property type="entry name" value="PfkB_dom"/>
</dbReference>
<organism evidence="4 5">
    <name type="scientific">Actinacidiphila oryziradicis</name>
    <dbReference type="NCBI Taxonomy" id="2571141"/>
    <lineage>
        <taxon>Bacteria</taxon>
        <taxon>Bacillati</taxon>
        <taxon>Actinomycetota</taxon>
        <taxon>Actinomycetes</taxon>
        <taxon>Kitasatosporales</taxon>
        <taxon>Streptomycetaceae</taxon>
        <taxon>Actinacidiphila</taxon>
    </lineage>
</organism>
<sequence length="374" mass="38841">MMLTQREREIITLLRRDPLAGPQAIADALGSTRAAVNVHLSNLGKKGAILGRGYILRQENAVVVIGGANVDIKVRSLAPLQHRTSNPGRSNTAPGGVGRNIAENLARLGTPTHLIAAVGHDAAGERLLSDTQAAGVRIDHVHRSAHPTGTYTAVLDADGDMVVAIADMAATDGLAPQDLDHGRELIANASLLVLDGNLSAEVLAYATEIAHAADVPTVIDPVSVPKAALLAPLLTSERPIFAITPNLEELEAIIGRPVGRAEKDVVQAAAVLHERGVQHAWVRLGGRGSLLSTVNEGHTFLTAPPADVRDVTGAGDAMLGAFVHALLTGSDPVDAARYGHAAAGLTVASAATVRPDLTSRLVEDALNDPTRSQT</sequence>
<dbReference type="PANTHER" id="PTHR10584:SF166">
    <property type="entry name" value="RIBOKINASE"/>
    <property type="match status" value="1"/>
</dbReference>
<evidence type="ECO:0000313" key="5">
    <source>
        <dbReference type="Proteomes" id="UP000305778"/>
    </source>
</evidence>
<dbReference type="Gene3D" id="3.40.1190.20">
    <property type="match status" value="1"/>
</dbReference>
<feature type="domain" description="Carbohydrate kinase PfkB" evidence="3">
    <location>
        <begin position="62"/>
        <end position="353"/>
    </location>
</feature>
<dbReference type="CDD" id="cd01941">
    <property type="entry name" value="YeiC_kinase_like"/>
    <property type="match status" value="1"/>
</dbReference>
<dbReference type="RefSeq" id="WP_136722698.1">
    <property type="nucleotide sequence ID" value="NZ_SUMC01000005.1"/>
</dbReference>
<dbReference type="InterPro" id="IPR036390">
    <property type="entry name" value="WH_DNA-bd_sf"/>
</dbReference>
<dbReference type="SUPFAM" id="SSF53613">
    <property type="entry name" value="Ribokinase-like"/>
    <property type="match status" value="1"/>
</dbReference>
<evidence type="ECO:0000256" key="2">
    <source>
        <dbReference type="ARBA" id="ARBA00022777"/>
    </source>
</evidence>
<evidence type="ECO:0000259" key="3">
    <source>
        <dbReference type="Pfam" id="PF00294"/>
    </source>
</evidence>
<keyword evidence="1" id="KW-0808">Transferase</keyword>
<evidence type="ECO:0000313" key="4">
    <source>
        <dbReference type="EMBL" id="TKA12165.1"/>
    </source>
</evidence>
<dbReference type="EMBL" id="SUMC01000005">
    <property type="protein sequence ID" value="TKA12165.1"/>
    <property type="molecule type" value="Genomic_DNA"/>
</dbReference>
<evidence type="ECO:0000256" key="1">
    <source>
        <dbReference type="ARBA" id="ARBA00022679"/>
    </source>
</evidence>
<dbReference type="PROSITE" id="PS00584">
    <property type="entry name" value="PFKB_KINASES_2"/>
    <property type="match status" value="1"/>
</dbReference>
<gene>
    <name evidence="4" type="ORF">FCI23_07700</name>
</gene>
<protein>
    <submittedName>
        <fullName evidence="4">Winged helix-turn-helix transcriptional regulator</fullName>
    </submittedName>
</protein>